<evidence type="ECO:0000313" key="3">
    <source>
        <dbReference type="Proteomes" id="UP001501436"/>
    </source>
</evidence>
<dbReference type="InterPro" id="IPR041657">
    <property type="entry name" value="HTH_17"/>
</dbReference>
<proteinExistence type="predicted"/>
<dbReference type="RefSeq" id="WP_345329455.1">
    <property type="nucleotide sequence ID" value="NZ_BAABJI010000001.1"/>
</dbReference>
<reference evidence="3" key="1">
    <citation type="journal article" date="2019" name="Int. J. Syst. Evol. Microbiol.">
        <title>The Global Catalogue of Microorganisms (GCM) 10K type strain sequencing project: providing services to taxonomists for standard genome sequencing and annotation.</title>
        <authorList>
            <consortium name="The Broad Institute Genomics Platform"/>
            <consortium name="The Broad Institute Genome Sequencing Center for Infectious Disease"/>
            <person name="Wu L."/>
            <person name="Ma J."/>
        </authorList>
    </citation>
    <scope>NUCLEOTIDE SEQUENCE [LARGE SCALE GENOMIC DNA]</scope>
    <source>
        <strain evidence="3">JCM 18283</strain>
    </source>
</reference>
<evidence type="ECO:0000259" key="1">
    <source>
        <dbReference type="Pfam" id="PF12728"/>
    </source>
</evidence>
<feature type="domain" description="Helix-turn-helix" evidence="1">
    <location>
        <begin position="37"/>
        <end position="86"/>
    </location>
</feature>
<comment type="caution">
    <text evidence="2">The sequence shown here is derived from an EMBL/GenBank/DDBJ whole genome shotgun (WGS) entry which is preliminary data.</text>
</comment>
<keyword evidence="3" id="KW-1185">Reference proteome</keyword>
<dbReference type="Proteomes" id="UP001501436">
    <property type="component" value="Unassembled WGS sequence"/>
</dbReference>
<dbReference type="PANTHER" id="PTHR34585:SF22">
    <property type="entry name" value="HELIX-TURN-HELIX DOMAIN-CONTAINING PROTEIN"/>
    <property type="match status" value="1"/>
</dbReference>
<organism evidence="2 3">
    <name type="scientific">Mucilaginibacter defluvii</name>
    <dbReference type="NCBI Taxonomy" id="1196019"/>
    <lineage>
        <taxon>Bacteria</taxon>
        <taxon>Pseudomonadati</taxon>
        <taxon>Bacteroidota</taxon>
        <taxon>Sphingobacteriia</taxon>
        <taxon>Sphingobacteriales</taxon>
        <taxon>Sphingobacteriaceae</taxon>
        <taxon>Mucilaginibacter</taxon>
    </lineage>
</organism>
<sequence length="89" mass="10441">MAIDLITREDLQKFKNDLLDELRAIIMHDQTPDIKKWLKTKEVRKLLQMSAGKLHSLRVSGALKFTRIGGLLYYDKSDIERLFNKNKKP</sequence>
<name>A0ABP9FLH5_9SPHI</name>
<dbReference type="EMBL" id="BAABJI010000001">
    <property type="protein sequence ID" value="GAA4906343.1"/>
    <property type="molecule type" value="Genomic_DNA"/>
</dbReference>
<dbReference type="Pfam" id="PF12728">
    <property type="entry name" value="HTH_17"/>
    <property type="match status" value="1"/>
</dbReference>
<gene>
    <name evidence="2" type="ORF">GCM10023313_06340</name>
</gene>
<accession>A0ABP9FLH5</accession>
<evidence type="ECO:0000313" key="2">
    <source>
        <dbReference type="EMBL" id="GAA4906343.1"/>
    </source>
</evidence>
<protein>
    <recommendedName>
        <fullName evidence="1">Helix-turn-helix domain-containing protein</fullName>
    </recommendedName>
</protein>
<dbReference type="SUPFAM" id="SSF46955">
    <property type="entry name" value="Putative DNA-binding domain"/>
    <property type="match status" value="1"/>
</dbReference>
<dbReference type="InterPro" id="IPR009061">
    <property type="entry name" value="DNA-bd_dom_put_sf"/>
</dbReference>
<dbReference type="PANTHER" id="PTHR34585">
    <property type="match status" value="1"/>
</dbReference>